<organism evidence="1 2">
    <name type="scientific">Phyllobacterium phragmitis</name>
    <dbReference type="NCBI Taxonomy" id="2670329"/>
    <lineage>
        <taxon>Bacteria</taxon>
        <taxon>Pseudomonadati</taxon>
        <taxon>Pseudomonadota</taxon>
        <taxon>Alphaproteobacteria</taxon>
        <taxon>Hyphomicrobiales</taxon>
        <taxon>Phyllobacteriaceae</taxon>
        <taxon>Phyllobacterium</taxon>
    </lineage>
</organism>
<keyword evidence="2" id="KW-1185">Reference proteome</keyword>
<protein>
    <submittedName>
        <fullName evidence="1">Uncharacterized protein</fullName>
    </submittedName>
</protein>
<comment type="caution">
    <text evidence="1">The sequence shown here is derived from an EMBL/GenBank/DDBJ whole genome shotgun (WGS) entry which is preliminary data.</text>
</comment>
<dbReference type="EMBL" id="BAAFZP010000001">
    <property type="protein sequence ID" value="GAB1582898.1"/>
    <property type="molecule type" value="Genomic_DNA"/>
</dbReference>
<sequence length="62" mass="7187">MTIIWHDNPQPRGAYFRSDQILSLKEGADEFIFHLCNLVGFKYERPSSTKGWTNANDTSRLL</sequence>
<accession>A0ABQ0H1X0</accession>
<name>A0ABQ0H1X0_9HYPH</name>
<dbReference type="Proteomes" id="UP001628091">
    <property type="component" value="Unassembled WGS sequence"/>
</dbReference>
<evidence type="ECO:0000313" key="2">
    <source>
        <dbReference type="Proteomes" id="UP001628091"/>
    </source>
</evidence>
<gene>
    <name evidence="1" type="ORF">PPNSA23_28410</name>
</gene>
<proteinExistence type="predicted"/>
<evidence type="ECO:0000313" key="1">
    <source>
        <dbReference type="EMBL" id="GAB1582898.1"/>
    </source>
</evidence>
<reference evidence="1 2" key="1">
    <citation type="submission" date="2024-10" db="EMBL/GenBank/DDBJ databases">
        <title>Isolation, draft genome sequencing and identification of Phyllobacterium sp. NSA23, isolated from leaf soil.</title>
        <authorList>
            <person name="Akita H."/>
        </authorList>
    </citation>
    <scope>NUCLEOTIDE SEQUENCE [LARGE SCALE GENOMIC DNA]</scope>
    <source>
        <strain evidence="1 2">NSA23</strain>
    </source>
</reference>